<dbReference type="AlphaFoldDB" id="A0AAV0NNU5"/>
<protein>
    <submittedName>
        <fullName evidence="1">Uncharacterized protein</fullName>
    </submittedName>
</protein>
<dbReference type="EMBL" id="CAMGYJ010000008">
    <property type="protein sequence ID" value="CAI0460125.1"/>
    <property type="molecule type" value="Genomic_DNA"/>
</dbReference>
<dbReference type="Proteomes" id="UP001154282">
    <property type="component" value="Unassembled WGS sequence"/>
</dbReference>
<organism evidence="1 2">
    <name type="scientific">Linum tenue</name>
    <dbReference type="NCBI Taxonomy" id="586396"/>
    <lineage>
        <taxon>Eukaryota</taxon>
        <taxon>Viridiplantae</taxon>
        <taxon>Streptophyta</taxon>
        <taxon>Embryophyta</taxon>
        <taxon>Tracheophyta</taxon>
        <taxon>Spermatophyta</taxon>
        <taxon>Magnoliopsida</taxon>
        <taxon>eudicotyledons</taxon>
        <taxon>Gunneridae</taxon>
        <taxon>Pentapetalae</taxon>
        <taxon>rosids</taxon>
        <taxon>fabids</taxon>
        <taxon>Malpighiales</taxon>
        <taxon>Linaceae</taxon>
        <taxon>Linum</taxon>
    </lineage>
</organism>
<name>A0AAV0NNU5_9ROSI</name>
<gene>
    <name evidence="1" type="ORF">LITE_LOCUS34345</name>
</gene>
<comment type="caution">
    <text evidence="1">The sequence shown here is derived from an EMBL/GenBank/DDBJ whole genome shotgun (WGS) entry which is preliminary data.</text>
</comment>
<proteinExistence type="predicted"/>
<accession>A0AAV0NNU5</accession>
<keyword evidence="2" id="KW-1185">Reference proteome</keyword>
<reference evidence="1" key="1">
    <citation type="submission" date="2022-08" db="EMBL/GenBank/DDBJ databases">
        <authorList>
            <person name="Gutierrez-Valencia J."/>
        </authorList>
    </citation>
    <scope>NUCLEOTIDE SEQUENCE</scope>
</reference>
<sequence>MRCCIGYILFFNALQNGYFFPEELKTLIIEKLADARERAAGVSRDSTSSPEPVLPGIGLTRREWLLMRYEECVKHDHMVSVGLCQDLRSQMLEKKSLTQKVWAWGQVAQSWFKL</sequence>
<evidence type="ECO:0000313" key="2">
    <source>
        <dbReference type="Proteomes" id="UP001154282"/>
    </source>
</evidence>
<evidence type="ECO:0000313" key="1">
    <source>
        <dbReference type="EMBL" id="CAI0460125.1"/>
    </source>
</evidence>